<gene>
    <name evidence="4" type="ORF">JJQ90_04605</name>
</gene>
<keyword evidence="5" id="KW-1185">Reference proteome</keyword>
<proteinExistence type="predicted"/>
<dbReference type="CDD" id="cd13400">
    <property type="entry name" value="LT_IagB-like"/>
    <property type="match status" value="1"/>
</dbReference>
<feature type="region of interest" description="Disordered" evidence="1">
    <location>
        <begin position="177"/>
        <end position="209"/>
    </location>
</feature>
<evidence type="ECO:0000256" key="2">
    <source>
        <dbReference type="SAM" id="SignalP"/>
    </source>
</evidence>
<dbReference type="RefSeq" id="WP_216873258.1">
    <property type="nucleotide sequence ID" value="NZ_JAERQM010000001.1"/>
</dbReference>
<dbReference type="EMBL" id="JAERQM010000001">
    <property type="protein sequence ID" value="MBU8542971.1"/>
    <property type="molecule type" value="Genomic_DNA"/>
</dbReference>
<sequence>MTRIALLLLLILPLVPGRAAQAEPGLLCRAAIQAAERAAGIPPHLLTAIARMESGRRDPETGAFHPWPWTINAEGRGQFFASKAAAVAGVQALQAGGMRSIDIGCMQVNLRHHPDAFPSLEAAFDPLTNATYAARFLTELHARFGDWNRAVAAYHSQTPERGEPYRERVMAAWAREQGQPHAALPTPTANTATAAAQPRPTAPTAPRNAGAAMLSNGAERAAVVAAPAGTNGRGLDAYRSMPVPIAGRSSRLGSLLAARR</sequence>
<dbReference type="InterPro" id="IPR008258">
    <property type="entry name" value="Transglycosylase_SLT_dom_1"/>
</dbReference>
<feature type="chain" id="PRO_5046150667" evidence="2">
    <location>
        <begin position="23"/>
        <end position="260"/>
    </location>
</feature>
<evidence type="ECO:0000256" key="1">
    <source>
        <dbReference type="SAM" id="MobiDB-lite"/>
    </source>
</evidence>
<keyword evidence="2" id="KW-0732">Signal</keyword>
<evidence type="ECO:0000313" key="5">
    <source>
        <dbReference type="Proteomes" id="UP000689967"/>
    </source>
</evidence>
<feature type="compositionally biased region" description="Low complexity" evidence="1">
    <location>
        <begin position="182"/>
        <end position="209"/>
    </location>
</feature>
<evidence type="ECO:0000259" key="3">
    <source>
        <dbReference type="Pfam" id="PF01464"/>
    </source>
</evidence>
<comment type="caution">
    <text evidence="4">The sequence shown here is derived from an EMBL/GenBank/DDBJ whole genome shotgun (WGS) entry which is preliminary data.</text>
</comment>
<accession>A0ABS6H2U4</accession>
<evidence type="ECO:0000313" key="4">
    <source>
        <dbReference type="EMBL" id="MBU8542971.1"/>
    </source>
</evidence>
<dbReference type="Proteomes" id="UP000689967">
    <property type="component" value="Unassembled WGS sequence"/>
</dbReference>
<organism evidence="4 5">
    <name type="scientific">Falsiroseomonas oleicola</name>
    <dbReference type="NCBI Taxonomy" id="2801474"/>
    <lineage>
        <taxon>Bacteria</taxon>
        <taxon>Pseudomonadati</taxon>
        <taxon>Pseudomonadota</taxon>
        <taxon>Alphaproteobacteria</taxon>
        <taxon>Acetobacterales</taxon>
        <taxon>Roseomonadaceae</taxon>
        <taxon>Falsiroseomonas</taxon>
    </lineage>
</organism>
<reference evidence="4 5" key="1">
    <citation type="submission" date="2021-01" db="EMBL/GenBank/DDBJ databases">
        <title>Roseomonas sp. nov, a bacterium isolated from an oil production mixture in Yumen Oilfield.</title>
        <authorList>
            <person name="Wu D."/>
        </authorList>
    </citation>
    <scope>NUCLEOTIDE SEQUENCE [LARGE SCALE GENOMIC DNA]</scope>
    <source>
        <strain evidence="4 5">ROY-5-3</strain>
    </source>
</reference>
<name>A0ABS6H2U4_9PROT</name>
<feature type="signal peptide" evidence="2">
    <location>
        <begin position="1"/>
        <end position="22"/>
    </location>
</feature>
<dbReference type="Pfam" id="PF01464">
    <property type="entry name" value="SLT"/>
    <property type="match status" value="1"/>
</dbReference>
<feature type="domain" description="Transglycosylase SLT" evidence="3">
    <location>
        <begin position="31"/>
        <end position="156"/>
    </location>
</feature>
<protein>
    <submittedName>
        <fullName evidence="4">Lytic transglycosylase domain-containing protein</fullName>
    </submittedName>
</protein>